<evidence type="ECO:0000313" key="4">
    <source>
        <dbReference type="WBParaSite" id="OFLC_0000185601-mRNA-1"/>
    </source>
</evidence>
<feature type="compositionally biased region" description="Polar residues" evidence="1">
    <location>
        <begin position="1"/>
        <end position="14"/>
    </location>
</feature>
<evidence type="ECO:0000313" key="2">
    <source>
        <dbReference type="EMBL" id="VDO31018.1"/>
    </source>
</evidence>
<dbReference type="WBParaSite" id="OFLC_0000185601-mRNA-1">
    <property type="protein sequence ID" value="OFLC_0000185601-mRNA-1"/>
    <property type="gene ID" value="OFLC_0000185601"/>
</dbReference>
<reference evidence="2 3" key="2">
    <citation type="submission" date="2018-11" db="EMBL/GenBank/DDBJ databases">
        <authorList>
            <consortium name="Pathogen Informatics"/>
        </authorList>
    </citation>
    <scope>NUCLEOTIDE SEQUENCE [LARGE SCALE GENOMIC DNA]</scope>
</reference>
<protein>
    <submittedName>
        <fullName evidence="2 4">Uncharacterized protein</fullName>
    </submittedName>
</protein>
<feature type="compositionally biased region" description="Polar residues" evidence="1">
    <location>
        <begin position="31"/>
        <end position="42"/>
    </location>
</feature>
<organism evidence="4">
    <name type="scientific">Onchocerca flexuosa</name>
    <dbReference type="NCBI Taxonomy" id="387005"/>
    <lineage>
        <taxon>Eukaryota</taxon>
        <taxon>Metazoa</taxon>
        <taxon>Ecdysozoa</taxon>
        <taxon>Nematoda</taxon>
        <taxon>Chromadorea</taxon>
        <taxon>Rhabditida</taxon>
        <taxon>Spirurina</taxon>
        <taxon>Spiruromorpha</taxon>
        <taxon>Filarioidea</taxon>
        <taxon>Onchocercidae</taxon>
        <taxon>Onchocerca</taxon>
    </lineage>
</organism>
<dbReference type="EMBL" id="UZAJ01000964">
    <property type="protein sequence ID" value="VDO31018.1"/>
    <property type="molecule type" value="Genomic_DNA"/>
</dbReference>
<accession>A0A183H2Z7</accession>
<evidence type="ECO:0000256" key="1">
    <source>
        <dbReference type="SAM" id="MobiDB-lite"/>
    </source>
</evidence>
<dbReference type="AlphaFoldDB" id="A0A183H2Z7"/>
<reference evidence="4" key="1">
    <citation type="submission" date="2016-06" db="UniProtKB">
        <authorList>
            <consortium name="WormBaseParasite"/>
        </authorList>
    </citation>
    <scope>IDENTIFICATION</scope>
</reference>
<gene>
    <name evidence="2" type="ORF">OFLC_LOCUS1857</name>
</gene>
<proteinExistence type="predicted"/>
<feature type="region of interest" description="Disordered" evidence="1">
    <location>
        <begin position="1"/>
        <end position="54"/>
    </location>
</feature>
<keyword evidence="3" id="KW-1185">Reference proteome</keyword>
<evidence type="ECO:0000313" key="3">
    <source>
        <dbReference type="Proteomes" id="UP000267606"/>
    </source>
</evidence>
<name>A0A183H2Z7_9BILA</name>
<dbReference type="Proteomes" id="UP000267606">
    <property type="component" value="Unassembled WGS sequence"/>
</dbReference>
<sequence length="90" mass="9745">MEGSTSCTSDSDVANISRESETMIEMRNAATPASGSNSSSFINEAPSPLGHLDPHRLRDMVVDKQTACQTQVESPYKQPVCLIYKLVLNG</sequence>